<evidence type="ECO:0000313" key="1">
    <source>
        <dbReference type="EMBL" id="KJV66047.1"/>
    </source>
</evidence>
<name>A0A0F3NED0_9RICK</name>
<proteinExistence type="predicted"/>
<accession>A0A0F3NED0</accession>
<dbReference type="Proteomes" id="UP000033546">
    <property type="component" value="Unassembled WGS sequence"/>
</dbReference>
<reference evidence="1 2" key="1">
    <citation type="submission" date="2015-02" db="EMBL/GenBank/DDBJ databases">
        <title>Genome Sequencing of Rickettsiales.</title>
        <authorList>
            <person name="Daugherty S.C."/>
            <person name="Su Q."/>
            <person name="Abolude K."/>
            <person name="Beier-Sexton M."/>
            <person name="Carlyon J.A."/>
            <person name="Carter R."/>
            <person name="Day N.P."/>
            <person name="Dumler S.J."/>
            <person name="Dyachenko V."/>
            <person name="Godinez A."/>
            <person name="Kurtti T.J."/>
            <person name="Lichay M."/>
            <person name="Mullins K.E."/>
            <person name="Ott S."/>
            <person name="Pappas-Brown V."/>
            <person name="Paris D.H."/>
            <person name="Patel P."/>
            <person name="Richards A.L."/>
            <person name="Sadzewicz L."/>
            <person name="Sears K."/>
            <person name="Seidman D."/>
            <person name="Sengamalay N."/>
            <person name="Stenos J."/>
            <person name="Tallon L.J."/>
            <person name="Vincent G."/>
            <person name="Fraser C.M."/>
            <person name="Munderloh U."/>
            <person name="Dunning-Hotopp J.C."/>
        </authorList>
    </citation>
    <scope>NUCLEOTIDE SEQUENCE [LARGE SCALE GENOMIC DNA]</scope>
    <source>
        <strain evidence="1 2">EmCRT</strain>
    </source>
</reference>
<dbReference type="PATRIC" id="fig|1359167.3.peg.229"/>
<organism evidence="1 2">
    <name type="scientific">Ehrlichia cf. muris str. EmCRT</name>
    <dbReference type="NCBI Taxonomy" id="1359167"/>
    <lineage>
        <taxon>Bacteria</taxon>
        <taxon>Pseudomonadati</taxon>
        <taxon>Pseudomonadota</taxon>
        <taxon>Alphaproteobacteria</taxon>
        <taxon>Rickettsiales</taxon>
        <taxon>Anaplasmataceae</taxon>
        <taxon>Ehrlichia</taxon>
    </lineage>
</organism>
<evidence type="ECO:0000313" key="2">
    <source>
        <dbReference type="Proteomes" id="UP000033546"/>
    </source>
</evidence>
<gene>
    <name evidence="1" type="ORF">EMUCRT_0238</name>
</gene>
<comment type="caution">
    <text evidence="1">The sequence shown here is derived from an EMBL/GenBank/DDBJ whole genome shotgun (WGS) entry which is preliminary data.</text>
</comment>
<protein>
    <submittedName>
        <fullName evidence="1">Uncharacterized protein</fullName>
    </submittedName>
</protein>
<dbReference type="AlphaFoldDB" id="A0A0F3NED0"/>
<dbReference type="EMBL" id="LANU01000001">
    <property type="protein sequence ID" value="KJV66047.1"/>
    <property type="molecule type" value="Genomic_DNA"/>
</dbReference>
<sequence>MLDKDGNAFLSDADLYKNENGRFVTDDLFLKYLIYDPENDLCIGSGNHNPYLYGAKFDQYCIVKAKKCLNEIVILQGTNQQLNKVYLGMSLAKNEFKSFLVRMENTSLLYMNSKNYLDGGLVEDHTLRELFYGLKTHVRFISEVHKEKVYTHLNFFNEANKMFDTMYCVGKLSSVDVTGLKSIQLL</sequence>
<dbReference type="RefSeq" id="WP_045804615.1">
    <property type="nucleotide sequence ID" value="NZ_LANU01000001.1"/>
</dbReference>